<dbReference type="OrthoDB" id="282393at2"/>
<keyword evidence="2" id="KW-1185">Reference proteome</keyword>
<organism evidence="1 2">
    <name type="scientific">Aquabacterium soli</name>
    <dbReference type="NCBI Taxonomy" id="2493092"/>
    <lineage>
        <taxon>Bacteria</taxon>
        <taxon>Pseudomonadati</taxon>
        <taxon>Pseudomonadota</taxon>
        <taxon>Betaproteobacteria</taxon>
        <taxon>Burkholderiales</taxon>
        <taxon>Aquabacterium</taxon>
    </lineage>
</organism>
<evidence type="ECO:0000313" key="1">
    <source>
        <dbReference type="EMBL" id="RRS03978.1"/>
    </source>
</evidence>
<gene>
    <name evidence="1" type="ORF">EIP75_12900</name>
</gene>
<accession>A0A426VB95</accession>
<dbReference type="EMBL" id="RSED01000009">
    <property type="protein sequence ID" value="RRS03978.1"/>
    <property type="molecule type" value="Genomic_DNA"/>
</dbReference>
<dbReference type="AlphaFoldDB" id="A0A426VB95"/>
<comment type="caution">
    <text evidence="1">The sequence shown here is derived from an EMBL/GenBank/DDBJ whole genome shotgun (WGS) entry which is preliminary data.</text>
</comment>
<sequence length="160" mass="16969">MHSHDPATGAPDFHPVGTGVGAATGGVLAGAAAGAVTGGPVGAVVGAAVGAFAGGLAGKAVAHRIDSDLEDNFWRENHAAQPYAGPGTTYEDYSPAYRYGVSTFETYRGRPFDDVDTELGRDWGQYRGRSSLEWEQARHATRASWERLNRQYPEDTADRS</sequence>
<protein>
    <recommendedName>
        <fullName evidence="3">Glycine zipper domain-containing protein</fullName>
    </recommendedName>
</protein>
<dbReference type="Proteomes" id="UP000269265">
    <property type="component" value="Unassembled WGS sequence"/>
</dbReference>
<evidence type="ECO:0008006" key="3">
    <source>
        <dbReference type="Google" id="ProtNLM"/>
    </source>
</evidence>
<reference evidence="1 2" key="1">
    <citation type="submission" date="2018-12" db="EMBL/GenBank/DDBJ databases">
        <title>The whole draft genome of Aquabacterium sp. SJQ9.</title>
        <authorList>
            <person name="Sun L."/>
            <person name="Gao X."/>
            <person name="Chen W."/>
            <person name="Huang K."/>
        </authorList>
    </citation>
    <scope>NUCLEOTIDE SEQUENCE [LARGE SCALE GENOMIC DNA]</scope>
    <source>
        <strain evidence="1 2">SJQ9</strain>
    </source>
</reference>
<proteinExistence type="predicted"/>
<evidence type="ECO:0000313" key="2">
    <source>
        <dbReference type="Proteomes" id="UP000269265"/>
    </source>
</evidence>
<name>A0A426VB95_9BURK</name>